<dbReference type="SUPFAM" id="SSF53067">
    <property type="entry name" value="Actin-like ATPase domain"/>
    <property type="match status" value="2"/>
</dbReference>
<feature type="domain" description="Carbohydrate kinase FGGY N-terminal" evidence="5">
    <location>
        <begin position="5"/>
        <end position="250"/>
    </location>
</feature>
<proteinExistence type="inferred from homology"/>
<dbReference type="InterPro" id="IPR018484">
    <property type="entry name" value="FGGY_N"/>
</dbReference>
<keyword evidence="2 4" id="KW-0808">Transferase</keyword>
<keyword evidence="8" id="KW-1185">Reference proteome</keyword>
<comment type="similarity">
    <text evidence="1 4">Belongs to the FGGY kinase family.</text>
</comment>
<dbReference type="Pfam" id="PF00370">
    <property type="entry name" value="FGGY_N"/>
    <property type="match status" value="1"/>
</dbReference>
<dbReference type="CDD" id="cd07802">
    <property type="entry name" value="ASKHA_NBD_FGGY_EcLyxK-like"/>
    <property type="match status" value="1"/>
</dbReference>
<dbReference type="InterPro" id="IPR050406">
    <property type="entry name" value="FGGY_Carb_Kinase"/>
</dbReference>
<reference evidence="7 8" key="1">
    <citation type="submission" date="2020-06" db="EMBL/GenBank/DDBJ databases">
        <title>Description of novel acetic acid bacteria.</title>
        <authorList>
            <person name="Sombolestani A."/>
        </authorList>
    </citation>
    <scope>NUCLEOTIDE SEQUENCE [LARGE SCALE GENOMIC DNA]</scope>
    <source>
        <strain evidence="7 8">LMG 27010</strain>
    </source>
</reference>
<evidence type="ECO:0000256" key="2">
    <source>
        <dbReference type="ARBA" id="ARBA00022679"/>
    </source>
</evidence>
<dbReference type="GO" id="GO:0016301">
    <property type="term" value="F:kinase activity"/>
    <property type="evidence" value="ECO:0007669"/>
    <property type="project" value="UniProtKB-KW"/>
</dbReference>
<name>A0A850PB68_9PROT</name>
<dbReference type="Pfam" id="PF02782">
    <property type="entry name" value="FGGY_C"/>
    <property type="match status" value="1"/>
</dbReference>
<evidence type="ECO:0000256" key="1">
    <source>
        <dbReference type="ARBA" id="ARBA00009156"/>
    </source>
</evidence>
<evidence type="ECO:0000259" key="5">
    <source>
        <dbReference type="Pfam" id="PF00370"/>
    </source>
</evidence>
<dbReference type="Gene3D" id="3.30.420.40">
    <property type="match status" value="2"/>
</dbReference>
<dbReference type="Proteomes" id="UP000585665">
    <property type="component" value="Unassembled WGS sequence"/>
</dbReference>
<dbReference type="InterPro" id="IPR043129">
    <property type="entry name" value="ATPase_NBD"/>
</dbReference>
<dbReference type="InterPro" id="IPR018483">
    <property type="entry name" value="Carb_kinase_FGGY_CS"/>
</dbReference>
<keyword evidence="3 4" id="KW-0418">Kinase</keyword>
<evidence type="ECO:0000313" key="7">
    <source>
        <dbReference type="EMBL" id="NVN40183.1"/>
    </source>
</evidence>
<evidence type="ECO:0000259" key="6">
    <source>
        <dbReference type="Pfam" id="PF02782"/>
    </source>
</evidence>
<dbReference type="PANTHER" id="PTHR43095">
    <property type="entry name" value="SUGAR KINASE"/>
    <property type="match status" value="1"/>
</dbReference>
<protein>
    <submittedName>
        <fullName evidence="7">Carbohydrate kinase</fullName>
    </submittedName>
</protein>
<dbReference type="AlphaFoldDB" id="A0A850PB68"/>
<evidence type="ECO:0000313" key="8">
    <source>
        <dbReference type="Proteomes" id="UP000585665"/>
    </source>
</evidence>
<evidence type="ECO:0000256" key="4">
    <source>
        <dbReference type="RuleBase" id="RU003733"/>
    </source>
</evidence>
<sequence>MPNHYVLGIDCGSTTAKTVVFDPHGRPVGIGKTRVGQITDRPYHVERDMAEAWHAIAKTVRLALDDAGIDGRSIAGVGITAHGDGVFVLDRAGAPLGHGIMSLDSRARQVHADWAADGTLEKLMPLSGQRPYPYSAPTLLAWMRDHEPERYQAIGTVFFCKDWLRLCLTGTIATDLTEASSGFTDLHTQDYSTDILDVTGLAEIRPALPPILMPCDQAGTISASAAALTGLLAGTPVATGLHDVTAAAVGLGNIHAGDMTITAGTFSINEIFCDTPVWGTEWACRAGYRRGLWNSMAISPTSSTNLEWLARLCWPDNDDAVSAMLAELATALKRSDATHRVPLYHPFLFGAPVDGPSSAAFFGMHGWHTRADLARSVLEGMICNHRLHVDALAANWTVGRLGIAGGGSGEPAVAQRFADILGRSVHIANQPAAGALETGALAAAMTGAVACGLHPDLETAVSACNLTARTYAPDTAQSARDEALYSRFLGLMKAVEPFWADLEPASETPPANLSLPLAPVADVSRMDMAS</sequence>
<evidence type="ECO:0000256" key="3">
    <source>
        <dbReference type="ARBA" id="ARBA00022777"/>
    </source>
</evidence>
<dbReference type="InterPro" id="IPR000577">
    <property type="entry name" value="Carb_kinase_FGGY"/>
</dbReference>
<dbReference type="GO" id="GO:0016773">
    <property type="term" value="F:phosphotransferase activity, alcohol group as acceptor"/>
    <property type="evidence" value="ECO:0007669"/>
    <property type="project" value="InterPro"/>
</dbReference>
<feature type="domain" description="Carbohydrate kinase FGGY C-terminal" evidence="6">
    <location>
        <begin position="264"/>
        <end position="445"/>
    </location>
</feature>
<comment type="caution">
    <text evidence="7">The sequence shown here is derived from an EMBL/GenBank/DDBJ whole genome shotgun (WGS) entry which is preliminary data.</text>
</comment>
<accession>A0A850PB68</accession>
<dbReference type="PIRSF" id="PIRSF000538">
    <property type="entry name" value="GlpK"/>
    <property type="match status" value="1"/>
</dbReference>
<dbReference type="PANTHER" id="PTHR43095:SF3">
    <property type="entry name" value="L-XYLULOSE_3-KETO-L-GULONATE KINASE"/>
    <property type="match status" value="1"/>
</dbReference>
<organism evidence="7 8">
    <name type="scientific">Ameyamaea chiangmaiensis</name>
    <dbReference type="NCBI Taxonomy" id="442969"/>
    <lineage>
        <taxon>Bacteria</taxon>
        <taxon>Pseudomonadati</taxon>
        <taxon>Pseudomonadota</taxon>
        <taxon>Alphaproteobacteria</taxon>
        <taxon>Acetobacterales</taxon>
        <taxon>Acetobacteraceae</taxon>
        <taxon>Ameyamaea</taxon>
    </lineage>
</organism>
<dbReference type="GO" id="GO:0005975">
    <property type="term" value="P:carbohydrate metabolic process"/>
    <property type="evidence" value="ECO:0007669"/>
    <property type="project" value="InterPro"/>
</dbReference>
<dbReference type="EMBL" id="JABXXR010000030">
    <property type="protein sequence ID" value="NVN40183.1"/>
    <property type="molecule type" value="Genomic_DNA"/>
</dbReference>
<gene>
    <name evidence="7" type="ORF">HUK82_06335</name>
</gene>
<dbReference type="PROSITE" id="PS00445">
    <property type="entry name" value="FGGY_KINASES_2"/>
    <property type="match status" value="1"/>
</dbReference>
<dbReference type="InterPro" id="IPR018485">
    <property type="entry name" value="FGGY_C"/>
</dbReference>
<dbReference type="RefSeq" id="WP_176613154.1">
    <property type="nucleotide sequence ID" value="NZ_JABXXR010000030.1"/>
</dbReference>